<evidence type="ECO:0000256" key="2">
    <source>
        <dbReference type="SAM" id="Phobius"/>
    </source>
</evidence>
<accession>A0A1E3Q8V7</accession>
<reference evidence="3 4" key="1">
    <citation type="journal article" date="2016" name="Proc. Natl. Acad. Sci. U.S.A.">
        <title>Comparative genomics of biotechnologically important yeasts.</title>
        <authorList>
            <person name="Riley R."/>
            <person name="Haridas S."/>
            <person name="Wolfe K.H."/>
            <person name="Lopes M.R."/>
            <person name="Hittinger C.T."/>
            <person name="Goeker M."/>
            <person name="Salamov A.A."/>
            <person name="Wisecaver J.H."/>
            <person name="Long T.M."/>
            <person name="Calvey C.H."/>
            <person name="Aerts A.L."/>
            <person name="Barry K.W."/>
            <person name="Choi C."/>
            <person name="Clum A."/>
            <person name="Coughlan A.Y."/>
            <person name="Deshpande S."/>
            <person name="Douglass A.P."/>
            <person name="Hanson S.J."/>
            <person name="Klenk H.-P."/>
            <person name="LaButti K.M."/>
            <person name="Lapidus A."/>
            <person name="Lindquist E.A."/>
            <person name="Lipzen A.M."/>
            <person name="Meier-Kolthoff J.P."/>
            <person name="Ohm R.A."/>
            <person name="Otillar R.P."/>
            <person name="Pangilinan J.L."/>
            <person name="Peng Y."/>
            <person name="Rokas A."/>
            <person name="Rosa C.A."/>
            <person name="Scheuner C."/>
            <person name="Sibirny A.A."/>
            <person name="Slot J.C."/>
            <person name="Stielow J.B."/>
            <person name="Sun H."/>
            <person name="Kurtzman C.P."/>
            <person name="Blackwell M."/>
            <person name="Grigoriev I.V."/>
            <person name="Jeffries T.W."/>
        </authorList>
    </citation>
    <scope>NUCLEOTIDE SEQUENCE [LARGE SCALE GENOMIC DNA]</scope>
    <source>
        <strain evidence="3 4">NRRL Y-11557</strain>
    </source>
</reference>
<feature type="region of interest" description="Disordered" evidence="1">
    <location>
        <begin position="117"/>
        <end position="138"/>
    </location>
</feature>
<evidence type="ECO:0000256" key="1">
    <source>
        <dbReference type="SAM" id="MobiDB-lite"/>
    </source>
</evidence>
<dbReference type="AlphaFoldDB" id="A0A1E3Q8V7"/>
<dbReference type="Proteomes" id="UP000094385">
    <property type="component" value="Unassembled WGS sequence"/>
</dbReference>
<dbReference type="EMBL" id="KV454292">
    <property type="protein sequence ID" value="ODQ74101.1"/>
    <property type="molecule type" value="Genomic_DNA"/>
</dbReference>
<feature type="transmembrane region" description="Helical" evidence="2">
    <location>
        <begin position="6"/>
        <end position="25"/>
    </location>
</feature>
<keyword evidence="2" id="KW-0472">Membrane</keyword>
<evidence type="ECO:0000313" key="3">
    <source>
        <dbReference type="EMBL" id="ODQ74101.1"/>
    </source>
</evidence>
<proteinExistence type="predicted"/>
<keyword evidence="4" id="KW-1185">Reference proteome</keyword>
<sequence length="138" mass="15936">MMSWPWNSYTYIISTLILWPRLFFLDLSPAACKPSNLPIATVSVCTIHICNAFFLLYRQLLFRFLLVRGVLFPEEYQSNPFAKLDAIGMEYTYLLTSQPESHDPYFEDKMAAAADKASATLKKAETPERGEPKRRMTR</sequence>
<name>A0A1E3Q8V7_LIPST</name>
<gene>
    <name evidence="3" type="ORF">LIPSTDRAFT_69654</name>
</gene>
<organism evidence="3 4">
    <name type="scientific">Lipomyces starkeyi NRRL Y-11557</name>
    <dbReference type="NCBI Taxonomy" id="675824"/>
    <lineage>
        <taxon>Eukaryota</taxon>
        <taxon>Fungi</taxon>
        <taxon>Dikarya</taxon>
        <taxon>Ascomycota</taxon>
        <taxon>Saccharomycotina</taxon>
        <taxon>Lipomycetes</taxon>
        <taxon>Lipomycetales</taxon>
        <taxon>Lipomycetaceae</taxon>
        <taxon>Lipomyces</taxon>
    </lineage>
</organism>
<feature type="compositionally biased region" description="Basic and acidic residues" evidence="1">
    <location>
        <begin position="122"/>
        <end position="138"/>
    </location>
</feature>
<evidence type="ECO:0000313" key="4">
    <source>
        <dbReference type="Proteomes" id="UP000094385"/>
    </source>
</evidence>
<keyword evidence="2" id="KW-1133">Transmembrane helix</keyword>
<feature type="transmembrane region" description="Helical" evidence="2">
    <location>
        <begin position="37"/>
        <end position="57"/>
    </location>
</feature>
<protein>
    <submittedName>
        <fullName evidence="3">Uncharacterized protein</fullName>
    </submittedName>
</protein>
<keyword evidence="2" id="KW-0812">Transmembrane</keyword>